<dbReference type="AlphaFoldDB" id="A0A562UYC9"/>
<organism evidence="1 2">
    <name type="scientific">Stackebrandtia albiflava</name>
    <dbReference type="NCBI Taxonomy" id="406432"/>
    <lineage>
        <taxon>Bacteria</taxon>
        <taxon>Bacillati</taxon>
        <taxon>Actinomycetota</taxon>
        <taxon>Actinomycetes</taxon>
        <taxon>Glycomycetales</taxon>
        <taxon>Glycomycetaceae</taxon>
        <taxon>Stackebrandtia</taxon>
    </lineage>
</organism>
<dbReference type="Proteomes" id="UP000321617">
    <property type="component" value="Unassembled WGS sequence"/>
</dbReference>
<dbReference type="RefSeq" id="WP_147141425.1">
    <property type="nucleotide sequence ID" value="NZ_BAABIJ010000003.1"/>
</dbReference>
<dbReference type="OrthoDB" id="3396976at2"/>
<reference evidence="1 2" key="1">
    <citation type="journal article" date="2013" name="Stand. Genomic Sci.">
        <title>Genomic Encyclopedia of Type Strains, Phase I: The one thousand microbial genomes (KMG-I) project.</title>
        <authorList>
            <person name="Kyrpides N.C."/>
            <person name="Woyke T."/>
            <person name="Eisen J.A."/>
            <person name="Garrity G."/>
            <person name="Lilburn T.G."/>
            <person name="Beck B.J."/>
            <person name="Whitman W.B."/>
            <person name="Hugenholtz P."/>
            <person name="Klenk H.P."/>
        </authorList>
    </citation>
    <scope>NUCLEOTIDE SEQUENCE [LARGE SCALE GENOMIC DNA]</scope>
    <source>
        <strain evidence="1 2">DSM 45044</strain>
    </source>
</reference>
<evidence type="ECO:0000313" key="2">
    <source>
        <dbReference type="Proteomes" id="UP000321617"/>
    </source>
</evidence>
<sequence length="205" mass="22488">MSAIELPLNGFVDYLRTRGAARVDVANRHISQALEPYSPARDFYRRILSAILAGRRSGDDLAVLRHALAEAPPSRRGNYQAVVDGWRKLLPQLAGTEHVKVQTGRWHDHGLTVKVTPHLAYRLPDGRTEAMFLYLKADPLPAADAAAMLWIAAAAMPQACPGATPVIADVRRGKAFRKVPSGSDYPAWLAAEAGGYRQLRDRLTT</sequence>
<name>A0A562UYC9_9ACTN</name>
<gene>
    <name evidence="1" type="ORF">LX16_4064</name>
</gene>
<dbReference type="EMBL" id="VLLL01000007">
    <property type="protein sequence ID" value="TWJ10644.1"/>
    <property type="molecule type" value="Genomic_DNA"/>
</dbReference>
<keyword evidence="2" id="KW-1185">Reference proteome</keyword>
<proteinExistence type="predicted"/>
<accession>A0A562UYC9</accession>
<evidence type="ECO:0000313" key="1">
    <source>
        <dbReference type="EMBL" id="TWJ10644.1"/>
    </source>
</evidence>
<protein>
    <submittedName>
        <fullName evidence="1">Uncharacterized protein</fullName>
    </submittedName>
</protein>
<comment type="caution">
    <text evidence="1">The sequence shown here is derived from an EMBL/GenBank/DDBJ whole genome shotgun (WGS) entry which is preliminary data.</text>
</comment>